<keyword evidence="3" id="KW-1185">Reference proteome</keyword>
<dbReference type="EMBL" id="VSRR010001026">
    <property type="protein sequence ID" value="MPC21853.1"/>
    <property type="molecule type" value="Genomic_DNA"/>
</dbReference>
<organism evidence="2 3">
    <name type="scientific">Portunus trituberculatus</name>
    <name type="common">Swimming crab</name>
    <name type="synonym">Neptunus trituberculatus</name>
    <dbReference type="NCBI Taxonomy" id="210409"/>
    <lineage>
        <taxon>Eukaryota</taxon>
        <taxon>Metazoa</taxon>
        <taxon>Ecdysozoa</taxon>
        <taxon>Arthropoda</taxon>
        <taxon>Crustacea</taxon>
        <taxon>Multicrustacea</taxon>
        <taxon>Malacostraca</taxon>
        <taxon>Eumalacostraca</taxon>
        <taxon>Eucarida</taxon>
        <taxon>Decapoda</taxon>
        <taxon>Pleocyemata</taxon>
        <taxon>Brachyura</taxon>
        <taxon>Eubrachyura</taxon>
        <taxon>Portunoidea</taxon>
        <taxon>Portunidae</taxon>
        <taxon>Portuninae</taxon>
        <taxon>Portunus</taxon>
    </lineage>
</organism>
<sequence>MTRRGWGASRPSAQYTFPLLALPVPRPGLDMDKKEAKDTPFKRTERTYTHRDIHRGTPALKRLDDKLGRTIRITRVRAGRNIL</sequence>
<reference evidence="2 3" key="1">
    <citation type="submission" date="2019-05" db="EMBL/GenBank/DDBJ databases">
        <title>Another draft genome of Portunus trituberculatus and its Hox gene families provides insights of decapod evolution.</title>
        <authorList>
            <person name="Jeong J.-H."/>
            <person name="Song I."/>
            <person name="Kim S."/>
            <person name="Choi T."/>
            <person name="Kim D."/>
            <person name="Ryu S."/>
            <person name="Kim W."/>
        </authorList>
    </citation>
    <scope>NUCLEOTIDE SEQUENCE [LARGE SCALE GENOMIC DNA]</scope>
    <source>
        <tissue evidence="2">Muscle</tissue>
    </source>
</reference>
<evidence type="ECO:0000313" key="3">
    <source>
        <dbReference type="Proteomes" id="UP000324222"/>
    </source>
</evidence>
<name>A0A5B7DL34_PORTR</name>
<accession>A0A5B7DL34</accession>
<comment type="caution">
    <text evidence="2">The sequence shown here is derived from an EMBL/GenBank/DDBJ whole genome shotgun (WGS) entry which is preliminary data.</text>
</comment>
<feature type="region of interest" description="Disordered" evidence="1">
    <location>
        <begin position="26"/>
        <end position="47"/>
    </location>
</feature>
<feature type="compositionally biased region" description="Basic and acidic residues" evidence="1">
    <location>
        <begin position="29"/>
        <end position="47"/>
    </location>
</feature>
<proteinExistence type="predicted"/>
<dbReference type="Proteomes" id="UP000324222">
    <property type="component" value="Unassembled WGS sequence"/>
</dbReference>
<gene>
    <name evidence="2" type="ORF">E2C01_014856</name>
</gene>
<evidence type="ECO:0000313" key="2">
    <source>
        <dbReference type="EMBL" id="MPC21853.1"/>
    </source>
</evidence>
<protein>
    <submittedName>
        <fullName evidence="2">Uncharacterized protein</fullName>
    </submittedName>
</protein>
<evidence type="ECO:0000256" key="1">
    <source>
        <dbReference type="SAM" id="MobiDB-lite"/>
    </source>
</evidence>
<dbReference type="AlphaFoldDB" id="A0A5B7DL34"/>